<dbReference type="Ensembl" id="ENSDLAT00005070462.1">
    <property type="protein sequence ID" value="ENSDLAP00005064374.1"/>
    <property type="gene ID" value="ENSDLAG00005034004.1"/>
</dbReference>
<keyword evidence="1" id="KW-0472">Membrane</keyword>
<protein>
    <recommendedName>
        <fullName evidence="3">Ig-like domain-containing protein</fullName>
    </recommendedName>
</protein>
<dbReference type="GeneTree" id="ENSGT01030000234778"/>
<dbReference type="Pfam" id="PF07686">
    <property type="entry name" value="V-set"/>
    <property type="match status" value="1"/>
</dbReference>
<dbReference type="SMART" id="SM00409">
    <property type="entry name" value="IG"/>
    <property type="match status" value="1"/>
</dbReference>
<dbReference type="Gene3D" id="2.60.40.10">
    <property type="entry name" value="Immunoglobulins"/>
    <property type="match status" value="1"/>
</dbReference>
<name>A0A8P4G2Y7_DICLA</name>
<dbReference type="InterPro" id="IPR007110">
    <property type="entry name" value="Ig-like_dom"/>
</dbReference>
<dbReference type="Proteomes" id="UP000694389">
    <property type="component" value="Unassembled WGS sequence"/>
</dbReference>
<reference evidence="4" key="2">
    <citation type="submission" date="2025-09" db="UniProtKB">
        <authorList>
            <consortium name="Ensembl"/>
        </authorList>
    </citation>
    <scope>IDENTIFICATION</scope>
</reference>
<dbReference type="InterPro" id="IPR052659">
    <property type="entry name" value="Nectin/PVR"/>
</dbReference>
<dbReference type="SUPFAM" id="SSF48726">
    <property type="entry name" value="Immunoglobulin"/>
    <property type="match status" value="1"/>
</dbReference>
<dbReference type="PROSITE" id="PS50835">
    <property type="entry name" value="IG_LIKE"/>
    <property type="match status" value="1"/>
</dbReference>
<evidence type="ECO:0000256" key="1">
    <source>
        <dbReference type="SAM" id="Phobius"/>
    </source>
</evidence>
<dbReference type="PANTHER" id="PTHR47387">
    <property type="entry name" value="NECTIN-2"/>
    <property type="match status" value="1"/>
</dbReference>
<feature type="signal peptide" evidence="2">
    <location>
        <begin position="1"/>
        <end position="23"/>
    </location>
</feature>
<evidence type="ECO:0000256" key="2">
    <source>
        <dbReference type="SAM" id="SignalP"/>
    </source>
</evidence>
<reference evidence="4" key="1">
    <citation type="submission" date="2025-08" db="UniProtKB">
        <authorList>
            <consortium name="Ensembl"/>
        </authorList>
    </citation>
    <scope>IDENTIFICATION</scope>
</reference>
<dbReference type="InterPro" id="IPR013783">
    <property type="entry name" value="Ig-like_fold"/>
</dbReference>
<accession>A0A8P4G2Y7</accession>
<dbReference type="PANTHER" id="PTHR47387:SF1">
    <property type="entry name" value="NECTIN-2"/>
    <property type="match status" value="1"/>
</dbReference>
<feature type="domain" description="Ig-like" evidence="3">
    <location>
        <begin position="18"/>
        <end position="129"/>
    </location>
</feature>
<evidence type="ECO:0000313" key="5">
    <source>
        <dbReference type="Proteomes" id="UP000694389"/>
    </source>
</evidence>
<evidence type="ECO:0000313" key="4">
    <source>
        <dbReference type="Ensembl" id="ENSDLAP00005064374.1"/>
    </source>
</evidence>
<feature type="transmembrane region" description="Helical" evidence="1">
    <location>
        <begin position="152"/>
        <end position="175"/>
    </location>
</feature>
<dbReference type="InterPro" id="IPR003599">
    <property type="entry name" value="Ig_sub"/>
</dbReference>
<keyword evidence="1" id="KW-0812">Transmembrane</keyword>
<proteinExistence type="predicted"/>
<evidence type="ECO:0000259" key="3">
    <source>
        <dbReference type="PROSITE" id="PS50835"/>
    </source>
</evidence>
<sequence length="193" mass="21197">MAHVWLSMRLMLILEKVPVILEAQEIKVRPEVTGYLGHDVTLPCQFIPGAKGANITQVQWDLKPPEGERILIIVFSVTHGSIAHDTFLKERVKMAEQSLIIRDVNMTDAGLYTCSIATFPSGSFEGTINLVVQGLITVVFPLPEQMPLSSGVVSAIVIAVLLLLVIMAAIAYLIFIRRCVFVCVCLCESDVFA</sequence>
<organism evidence="4 5">
    <name type="scientific">Dicentrarchus labrax</name>
    <name type="common">European seabass</name>
    <name type="synonym">Morone labrax</name>
    <dbReference type="NCBI Taxonomy" id="13489"/>
    <lineage>
        <taxon>Eukaryota</taxon>
        <taxon>Metazoa</taxon>
        <taxon>Chordata</taxon>
        <taxon>Craniata</taxon>
        <taxon>Vertebrata</taxon>
        <taxon>Euteleostomi</taxon>
        <taxon>Actinopterygii</taxon>
        <taxon>Neopterygii</taxon>
        <taxon>Teleostei</taxon>
        <taxon>Neoteleostei</taxon>
        <taxon>Acanthomorphata</taxon>
        <taxon>Eupercaria</taxon>
        <taxon>Moronidae</taxon>
        <taxon>Dicentrarchus</taxon>
    </lineage>
</organism>
<feature type="chain" id="PRO_5035947985" description="Ig-like domain-containing protein" evidence="2">
    <location>
        <begin position="24"/>
        <end position="193"/>
    </location>
</feature>
<keyword evidence="1" id="KW-1133">Transmembrane helix</keyword>
<keyword evidence="2" id="KW-0732">Signal</keyword>
<dbReference type="InterPro" id="IPR013106">
    <property type="entry name" value="Ig_V-set"/>
</dbReference>
<dbReference type="InterPro" id="IPR036179">
    <property type="entry name" value="Ig-like_dom_sf"/>
</dbReference>
<keyword evidence="5" id="KW-1185">Reference proteome</keyword>
<dbReference type="AlphaFoldDB" id="A0A8P4G2Y7"/>